<evidence type="ECO:0000256" key="4">
    <source>
        <dbReference type="ARBA" id="ARBA00023163"/>
    </source>
</evidence>
<evidence type="ECO:0000256" key="2">
    <source>
        <dbReference type="ARBA" id="ARBA00023015"/>
    </source>
</evidence>
<keyword evidence="4" id="KW-0804">Transcription</keyword>
<name>A0A7Y8BV29_9PSED</name>
<keyword evidence="3" id="KW-0238">DNA-binding</keyword>
<dbReference type="FunFam" id="1.10.10.10:FF:000001">
    <property type="entry name" value="LysR family transcriptional regulator"/>
    <property type="match status" value="1"/>
</dbReference>
<dbReference type="InterPro" id="IPR058163">
    <property type="entry name" value="LysR-type_TF_proteobact-type"/>
</dbReference>
<gene>
    <name evidence="6" type="ORF">HX830_28830</name>
</gene>
<dbReference type="InterPro" id="IPR036390">
    <property type="entry name" value="WH_DNA-bd_sf"/>
</dbReference>
<dbReference type="SUPFAM" id="SSF53850">
    <property type="entry name" value="Periplasmic binding protein-like II"/>
    <property type="match status" value="1"/>
</dbReference>
<comment type="caution">
    <text evidence="6">The sequence shown here is derived from an EMBL/GenBank/DDBJ whole genome shotgun (WGS) entry which is preliminary data.</text>
</comment>
<evidence type="ECO:0000259" key="5">
    <source>
        <dbReference type="PROSITE" id="PS50931"/>
    </source>
</evidence>
<accession>A0A7Y8BV29</accession>
<evidence type="ECO:0000313" key="7">
    <source>
        <dbReference type="Proteomes" id="UP000522864"/>
    </source>
</evidence>
<dbReference type="Gene3D" id="3.40.190.290">
    <property type="match status" value="1"/>
</dbReference>
<dbReference type="PRINTS" id="PR00039">
    <property type="entry name" value="HTHLYSR"/>
</dbReference>
<evidence type="ECO:0000313" key="6">
    <source>
        <dbReference type="EMBL" id="NWB88876.1"/>
    </source>
</evidence>
<dbReference type="SUPFAM" id="SSF46785">
    <property type="entry name" value="Winged helix' DNA-binding domain"/>
    <property type="match status" value="1"/>
</dbReference>
<dbReference type="Gene3D" id="1.10.10.10">
    <property type="entry name" value="Winged helix-like DNA-binding domain superfamily/Winged helix DNA-binding domain"/>
    <property type="match status" value="1"/>
</dbReference>
<keyword evidence="2" id="KW-0805">Transcription regulation</keyword>
<dbReference type="RefSeq" id="WP_177104055.1">
    <property type="nucleotide sequence ID" value="NZ_JACAQA010000036.1"/>
</dbReference>
<dbReference type="GO" id="GO:0003700">
    <property type="term" value="F:DNA-binding transcription factor activity"/>
    <property type="evidence" value="ECO:0007669"/>
    <property type="project" value="InterPro"/>
</dbReference>
<dbReference type="CDD" id="cd08422">
    <property type="entry name" value="PBP2_CrgA_like"/>
    <property type="match status" value="1"/>
</dbReference>
<dbReference type="Proteomes" id="UP000522864">
    <property type="component" value="Unassembled WGS sequence"/>
</dbReference>
<feature type="domain" description="HTH lysR-type" evidence="5">
    <location>
        <begin position="1"/>
        <end position="59"/>
    </location>
</feature>
<sequence length="301" mass="32557">MDRLAAMETFVYVVETGSFSAAGRRLNVGQPAVSKSIAQLEEHLGVRLLTRSTRGLSPTEAGTLFFERAKRVIEEANEAEFAARGAGAGLTGTLRISTTVTFSRLHILPHLGGFLEMHPLLDVDVLLDDRSVNLVEEGIDIALRMGNLSDSSLTARRIARCRRLVMATPGYFKRRGVPESPADLADHEAVIYSLGGGGASWLFKKGTTEESVTLNGRVRVTAAEGIRTTVLSGYGLTLSSEWMFAPELASGEVVPVLQDWELPEMDLWAIFPTGRMASAKARAFVAYVEQLMGNATSVALT</sequence>
<comment type="similarity">
    <text evidence="1">Belongs to the LysR transcriptional regulatory family.</text>
</comment>
<dbReference type="Pfam" id="PF00126">
    <property type="entry name" value="HTH_1"/>
    <property type="match status" value="1"/>
</dbReference>
<dbReference type="AlphaFoldDB" id="A0A7Y8BV29"/>
<dbReference type="PANTHER" id="PTHR30537:SF5">
    <property type="entry name" value="HTH-TYPE TRANSCRIPTIONAL ACTIVATOR TTDR-RELATED"/>
    <property type="match status" value="1"/>
</dbReference>
<organism evidence="6 7">
    <name type="scientific">Pseudomonas gingeri</name>
    <dbReference type="NCBI Taxonomy" id="117681"/>
    <lineage>
        <taxon>Bacteria</taxon>
        <taxon>Pseudomonadati</taxon>
        <taxon>Pseudomonadota</taxon>
        <taxon>Gammaproteobacteria</taxon>
        <taxon>Pseudomonadales</taxon>
        <taxon>Pseudomonadaceae</taxon>
        <taxon>Pseudomonas</taxon>
    </lineage>
</organism>
<dbReference type="GO" id="GO:0043565">
    <property type="term" value="F:sequence-specific DNA binding"/>
    <property type="evidence" value="ECO:0007669"/>
    <property type="project" value="TreeGrafter"/>
</dbReference>
<dbReference type="PROSITE" id="PS50931">
    <property type="entry name" value="HTH_LYSR"/>
    <property type="match status" value="1"/>
</dbReference>
<dbReference type="InterPro" id="IPR000847">
    <property type="entry name" value="LysR_HTH_N"/>
</dbReference>
<proteinExistence type="inferred from homology"/>
<protein>
    <submittedName>
        <fullName evidence="6">LysR family transcriptional regulator</fullName>
    </submittedName>
</protein>
<dbReference type="EMBL" id="JACAQA010000036">
    <property type="protein sequence ID" value="NWB88876.1"/>
    <property type="molecule type" value="Genomic_DNA"/>
</dbReference>
<reference evidence="6 7" key="1">
    <citation type="submission" date="2020-04" db="EMBL/GenBank/DDBJ databases">
        <title>Molecular characterization of pseudomonads from Agaricus bisporus reveal novel blotch 2 pathogens in Western Europe.</title>
        <authorList>
            <person name="Taparia T."/>
            <person name="Krijger M."/>
            <person name="Haynes E."/>
            <person name="Elpinstone J.G."/>
            <person name="Noble R."/>
            <person name="Van Der Wolf J."/>
        </authorList>
    </citation>
    <scope>NUCLEOTIDE SEQUENCE [LARGE SCALE GENOMIC DNA]</scope>
    <source>
        <strain evidence="6 7">G9001</strain>
    </source>
</reference>
<dbReference type="GO" id="GO:0006351">
    <property type="term" value="P:DNA-templated transcription"/>
    <property type="evidence" value="ECO:0007669"/>
    <property type="project" value="TreeGrafter"/>
</dbReference>
<dbReference type="Pfam" id="PF03466">
    <property type="entry name" value="LysR_substrate"/>
    <property type="match status" value="1"/>
</dbReference>
<dbReference type="InterPro" id="IPR036388">
    <property type="entry name" value="WH-like_DNA-bd_sf"/>
</dbReference>
<dbReference type="InterPro" id="IPR005119">
    <property type="entry name" value="LysR_subst-bd"/>
</dbReference>
<evidence type="ECO:0000256" key="3">
    <source>
        <dbReference type="ARBA" id="ARBA00023125"/>
    </source>
</evidence>
<evidence type="ECO:0000256" key="1">
    <source>
        <dbReference type="ARBA" id="ARBA00009437"/>
    </source>
</evidence>
<dbReference type="PANTHER" id="PTHR30537">
    <property type="entry name" value="HTH-TYPE TRANSCRIPTIONAL REGULATOR"/>
    <property type="match status" value="1"/>
</dbReference>